<evidence type="ECO:0000313" key="1">
    <source>
        <dbReference type="EMBL" id="VDL86423.1"/>
    </source>
</evidence>
<dbReference type="WBParaSite" id="SSLN_0000092301-mRNA-1">
    <property type="protein sequence ID" value="SSLN_0000092301-mRNA-1"/>
    <property type="gene ID" value="SSLN_0000092301"/>
</dbReference>
<dbReference type="AlphaFoldDB" id="A0A183S9I9"/>
<dbReference type="Proteomes" id="UP000275846">
    <property type="component" value="Unassembled WGS sequence"/>
</dbReference>
<proteinExistence type="predicted"/>
<dbReference type="EMBL" id="UYSU01000963">
    <property type="protein sequence ID" value="VDL86423.1"/>
    <property type="molecule type" value="Genomic_DNA"/>
</dbReference>
<evidence type="ECO:0000313" key="3">
    <source>
        <dbReference type="WBParaSite" id="SSLN_0000092301-mRNA-1"/>
    </source>
</evidence>
<reference evidence="1 2" key="2">
    <citation type="submission" date="2018-11" db="EMBL/GenBank/DDBJ databases">
        <authorList>
            <consortium name="Pathogen Informatics"/>
        </authorList>
    </citation>
    <scope>NUCLEOTIDE SEQUENCE [LARGE SCALE GENOMIC DNA]</scope>
    <source>
        <strain evidence="1 2">NST_G2</strain>
    </source>
</reference>
<sequence>MDFTVIPPSPQVSLANSQQAIADEVTRDGAKHLQYKENQRLTWYSPAQEYYSTKVNKFVRVDANPVFSDKQSTASGAYMTTVRAGQLSDAEAGAAAGDLVYVYYVHDLAPQTQAPGFQTTWG</sequence>
<organism evidence="3">
    <name type="scientific">Schistocephalus solidus</name>
    <name type="common">Tapeworm</name>
    <dbReference type="NCBI Taxonomy" id="70667"/>
    <lineage>
        <taxon>Eukaryota</taxon>
        <taxon>Metazoa</taxon>
        <taxon>Spiralia</taxon>
        <taxon>Lophotrochozoa</taxon>
        <taxon>Platyhelminthes</taxon>
        <taxon>Cestoda</taxon>
        <taxon>Eucestoda</taxon>
        <taxon>Diphyllobothriidea</taxon>
        <taxon>Diphyllobothriidae</taxon>
        <taxon>Schistocephalus</taxon>
    </lineage>
</organism>
<gene>
    <name evidence="1" type="ORF">SSLN_LOCUS887</name>
</gene>
<dbReference type="OrthoDB" id="10519872at2759"/>
<reference evidence="3" key="1">
    <citation type="submission" date="2016-06" db="UniProtKB">
        <authorList>
            <consortium name="WormBaseParasite"/>
        </authorList>
    </citation>
    <scope>IDENTIFICATION</scope>
</reference>
<evidence type="ECO:0000313" key="2">
    <source>
        <dbReference type="Proteomes" id="UP000275846"/>
    </source>
</evidence>
<protein>
    <submittedName>
        <fullName evidence="3">DM13 domain-containing protein</fullName>
    </submittedName>
</protein>
<accession>A0A183S9I9</accession>
<keyword evidence="2" id="KW-1185">Reference proteome</keyword>
<name>A0A183S9I9_SCHSO</name>